<proteinExistence type="predicted"/>
<dbReference type="PROSITE" id="PS50921">
    <property type="entry name" value="ANTAR"/>
    <property type="match status" value="1"/>
</dbReference>
<sequence>MGDDERITAAEQLAAIGQAVITTDPDGVVVYWNAAAERLYGWTAQEAVGRPIGEVTVSEVGQDVAAAIMAALRDGIPWTGGFPVRRKDGSAFPALVTDAGVYRGGDLVGIVGVSTNLGTAIRPLLERSTDAALVLRHDAVISYASPAVELLFGWEQDALIGTSVVDLLHDEDRPALGQLLEDVVAHPGPHPPAEVRVQAFHDWRWAEAAFTNLLDDPTVRGVVCNLRPSPTRMAVELAEDRARHLETALQTRLVIELAKGFLMGRDGVSADEAFCALRSYARSHHLTLHDVCRRVVDGEVQVSAVVGRE</sequence>
<dbReference type="InterPro" id="IPR013767">
    <property type="entry name" value="PAS_fold"/>
</dbReference>
<dbReference type="Proteomes" id="UP000597341">
    <property type="component" value="Unassembled WGS sequence"/>
</dbReference>
<comment type="caution">
    <text evidence="3">The sequence shown here is derived from an EMBL/GenBank/DDBJ whole genome shotgun (WGS) entry which is preliminary data.</text>
</comment>
<feature type="domain" description="PAS" evidence="1">
    <location>
        <begin position="3"/>
        <end position="75"/>
    </location>
</feature>
<keyword evidence="4" id="KW-1185">Reference proteome</keyword>
<dbReference type="Gene3D" id="1.10.10.10">
    <property type="entry name" value="Winged helix-like DNA-binding domain superfamily/Winged helix DNA-binding domain"/>
    <property type="match status" value="1"/>
</dbReference>
<dbReference type="PROSITE" id="PS50112">
    <property type="entry name" value="PAS"/>
    <property type="match status" value="2"/>
</dbReference>
<accession>A0ABQ3HFX5</accession>
<dbReference type="Gene3D" id="3.30.450.20">
    <property type="entry name" value="PAS domain"/>
    <property type="match status" value="2"/>
</dbReference>
<dbReference type="SMART" id="SM00091">
    <property type="entry name" value="PAS"/>
    <property type="match status" value="2"/>
</dbReference>
<dbReference type="SMART" id="SM01012">
    <property type="entry name" value="ANTAR"/>
    <property type="match status" value="1"/>
</dbReference>
<dbReference type="CDD" id="cd00130">
    <property type="entry name" value="PAS"/>
    <property type="match status" value="2"/>
</dbReference>
<dbReference type="PANTHER" id="PTHR44757:SF2">
    <property type="entry name" value="BIOFILM ARCHITECTURE MAINTENANCE PROTEIN MBAA"/>
    <property type="match status" value="1"/>
</dbReference>
<dbReference type="Pfam" id="PF03861">
    <property type="entry name" value="ANTAR"/>
    <property type="match status" value="1"/>
</dbReference>
<organism evidence="3 4">
    <name type="scientific">Nocardioides flavus</name>
    <name type="common">ex Wang et al. 2016</name>
    <dbReference type="NCBI Taxonomy" id="2058780"/>
    <lineage>
        <taxon>Bacteria</taxon>
        <taxon>Bacillati</taxon>
        <taxon>Actinomycetota</taxon>
        <taxon>Actinomycetes</taxon>
        <taxon>Propionibacteriales</taxon>
        <taxon>Nocardioidaceae</taxon>
        <taxon>Nocardioides</taxon>
    </lineage>
</organism>
<name>A0ABQ3HFX5_9ACTN</name>
<evidence type="ECO:0000313" key="3">
    <source>
        <dbReference type="EMBL" id="GHE15475.1"/>
    </source>
</evidence>
<dbReference type="EMBL" id="BNAD01000001">
    <property type="protein sequence ID" value="GHE15475.1"/>
    <property type="molecule type" value="Genomic_DNA"/>
</dbReference>
<dbReference type="PANTHER" id="PTHR44757">
    <property type="entry name" value="DIGUANYLATE CYCLASE DGCP"/>
    <property type="match status" value="1"/>
</dbReference>
<evidence type="ECO:0000259" key="2">
    <source>
        <dbReference type="PROSITE" id="PS50921"/>
    </source>
</evidence>
<dbReference type="SUPFAM" id="SSF52172">
    <property type="entry name" value="CheY-like"/>
    <property type="match status" value="1"/>
</dbReference>
<reference evidence="4" key="1">
    <citation type="journal article" date="2019" name="Int. J. Syst. Evol. Microbiol.">
        <title>The Global Catalogue of Microorganisms (GCM) 10K type strain sequencing project: providing services to taxonomists for standard genome sequencing and annotation.</title>
        <authorList>
            <consortium name="The Broad Institute Genomics Platform"/>
            <consortium name="The Broad Institute Genome Sequencing Center for Infectious Disease"/>
            <person name="Wu L."/>
            <person name="Ma J."/>
        </authorList>
    </citation>
    <scope>NUCLEOTIDE SEQUENCE [LARGE SCALE GENOMIC DNA]</scope>
    <source>
        <strain evidence="4">CGMCC 1.12791</strain>
    </source>
</reference>
<protein>
    <recommendedName>
        <fullName evidence="5">PAS domain S-box-containing protein</fullName>
    </recommendedName>
</protein>
<feature type="domain" description="PAS" evidence="1">
    <location>
        <begin position="117"/>
        <end position="187"/>
    </location>
</feature>
<dbReference type="InterPro" id="IPR005561">
    <property type="entry name" value="ANTAR"/>
</dbReference>
<evidence type="ECO:0000313" key="4">
    <source>
        <dbReference type="Proteomes" id="UP000597341"/>
    </source>
</evidence>
<dbReference type="RefSeq" id="WP_191277656.1">
    <property type="nucleotide sequence ID" value="NZ_BNAD01000001.1"/>
</dbReference>
<dbReference type="Pfam" id="PF00989">
    <property type="entry name" value="PAS"/>
    <property type="match status" value="2"/>
</dbReference>
<gene>
    <name evidence="3" type="ORF">GCM10011376_03780</name>
</gene>
<dbReference type="InterPro" id="IPR011006">
    <property type="entry name" value="CheY-like_superfamily"/>
</dbReference>
<dbReference type="InterPro" id="IPR035965">
    <property type="entry name" value="PAS-like_dom_sf"/>
</dbReference>
<dbReference type="NCBIfam" id="TIGR00229">
    <property type="entry name" value="sensory_box"/>
    <property type="match status" value="2"/>
</dbReference>
<feature type="domain" description="ANTAR" evidence="2">
    <location>
        <begin position="235"/>
        <end position="296"/>
    </location>
</feature>
<dbReference type="InterPro" id="IPR036388">
    <property type="entry name" value="WH-like_DNA-bd_sf"/>
</dbReference>
<evidence type="ECO:0008006" key="5">
    <source>
        <dbReference type="Google" id="ProtNLM"/>
    </source>
</evidence>
<dbReference type="InterPro" id="IPR052155">
    <property type="entry name" value="Biofilm_reg_signaling"/>
</dbReference>
<evidence type="ECO:0000259" key="1">
    <source>
        <dbReference type="PROSITE" id="PS50112"/>
    </source>
</evidence>
<dbReference type="SUPFAM" id="SSF55785">
    <property type="entry name" value="PYP-like sensor domain (PAS domain)"/>
    <property type="match status" value="2"/>
</dbReference>
<dbReference type="InterPro" id="IPR000014">
    <property type="entry name" value="PAS"/>
</dbReference>